<dbReference type="KEGG" id="spon:HME9304_02428"/>
<dbReference type="NCBIfam" id="TIGR00121">
    <property type="entry name" value="birA_ligase"/>
    <property type="match status" value="1"/>
</dbReference>
<accession>A0A2Z4LV05</accession>
<dbReference type="OrthoDB" id="9807064at2"/>
<dbReference type="GO" id="GO:0005737">
    <property type="term" value="C:cytoplasm"/>
    <property type="evidence" value="ECO:0007669"/>
    <property type="project" value="TreeGrafter"/>
</dbReference>
<feature type="domain" description="BPL/LPL catalytic" evidence="2">
    <location>
        <begin position="1"/>
        <end position="181"/>
    </location>
</feature>
<dbReference type="Pfam" id="PF03099">
    <property type="entry name" value="BPL_LplA_LipB"/>
    <property type="match status" value="1"/>
</dbReference>
<evidence type="ECO:0000256" key="1">
    <source>
        <dbReference type="ARBA" id="ARBA00022598"/>
    </source>
</evidence>
<reference evidence="3 4" key="1">
    <citation type="submission" date="2018-06" db="EMBL/GenBank/DDBJ databases">
        <title>Spongiibacterium sp. HME9304 Genome sequencing and assembly.</title>
        <authorList>
            <person name="Kang H."/>
            <person name="Kim H."/>
            <person name="Joh K."/>
        </authorList>
    </citation>
    <scope>NUCLEOTIDE SEQUENCE [LARGE SCALE GENOMIC DNA]</scope>
    <source>
        <strain evidence="3 4">HME9304</strain>
    </source>
</reference>
<dbReference type="PANTHER" id="PTHR12835:SF5">
    <property type="entry name" value="BIOTIN--PROTEIN LIGASE"/>
    <property type="match status" value="1"/>
</dbReference>
<organism evidence="3 4">
    <name type="scientific">Flagellimonas maritima</name>
    <dbReference type="NCBI Taxonomy" id="1383885"/>
    <lineage>
        <taxon>Bacteria</taxon>
        <taxon>Pseudomonadati</taxon>
        <taxon>Bacteroidota</taxon>
        <taxon>Flavobacteriia</taxon>
        <taxon>Flavobacteriales</taxon>
        <taxon>Flavobacteriaceae</taxon>
        <taxon>Flagellimonas</taxon>
    </lineage>
</organism>
<name>A0A2Z4LV05_9FLAO</name>
<gene>
    <name evidence="3" type="primary">birA</name>
    <name evidence="3" type="ORF">HME9304_02428</name>
</gene>
<keyword evidence="1 3" id="KW-0436">Ligase</keyword>
<dbReference type="SUPFAM" id="SSF55681">
    <property type="entry name" value="Class II aaRS and biotin synthetases"/>
    <property type="match status" value="1"/>
</dbReference>
<keyword evidence="4" id="KW-1185">Reference proteome</keyword>
<dbReference type="CDD" id="cd16442">
    <property type="entry name" value="BPL"/>
    <property type="match status" value="1"/>
</dbReference>
<sequence>MDELPQIIKLDATDSTNLYLKQLLFSNTLNDYTAVVAKKQEKGRGQMGTSWQAEEGKNLTFSLLKKYSSMQVNHQFALNICVSLAVYDILKELAIPNLMVKWPNDIMSGSSKICGILIENVLKGHTIQSSIIGIGLNVNQTSYGNLEKVTSLKSASGRFFDLEELLHKILKKLQFHLSDVENKTVAELLPSYTELLFRKDKPSTFKNSDGELFMGFIRGISPEGKLVLELEDTIFKSFGLKEVSLLY</sequence>
<proteinExistence type="predicted"/>
<dbReference type="RefSeq" id="WP_112378809.1">
    <property type="nucleotide sequence ID" value="NZ_CP030104.1"/>
</dbReference>
<dbReference type="InterPro" id="IPR004408">
    <property type="entry name" value="Biotin_CoA_COase_ligase"/>
</dbReference>
<dbReference type="AlphaFoldDB" id="A0A2Z4LV05"/>
<protein>
    <submittedName>
        <fullName evidence="3">Biotin--[acetyl-CoA-carboxylase] ligase</fullName>
        <ecNumber evidence="3">6.3.4.15</ecNumber>
    </submittedName>
</protein>
<evidence type="ECO:0000313" key="3">
    <source>
        <dbReference type="EMBL" id="AWX45414.1"/>
    </source>
</evidence>
<evidence type="ECO:0000259" key="2">
    <source>
        <dbReference type="PROSITE" id="PS51733"/>
    </source>
</evidence>
<dbReference type="InterPro" id="IPR004143">
    <property type="entry name" value="BPL_LPL_catalytic"/>
</dbReference>
<evidence type="ECO:0000313" key="4">
    <source>
        <dbReference type="Proteomes" id="UP000248536"/>
    </source>
</evidence>
<dbReference type="InterPro" id="IPR045864">
    <property type="entry name" value="aa-tRNA-synth_II/BPL/LPL"/>
</dbReference>
<dbReference type="EMBL" id="CP030104">
    <property type="protein sequence ID" value="AWX45414.1"/>
    <property type="molecule type" value="Genomic_DNA"/>
</dbReference>
<dbReference type="PROSITE" id="PS51733">
    <property type="entry name" value="BPL_LPL_CATALYTIC"/>
    <property type="match status" value="1"/>
</dbReference>
<dbReference type="PANTHER" id="PTHR12835">
    <property type="entry name" value="BIOTIN PROTEIN LIGASE"/>
    <property type="match status" value="1"/>
</dbReference>
<dbReference type="Proteomes" id="UP000248536">
    <property type="component" value="Chromosome"/>
</dbReference>
<dbReference type="Gene3D" id="3.30.930.10">
    <property type="entry name" value="Bira Bifunctional Protein, Domain 2"/>
    <property type="match status" value="1"/>
</dbReference>
<dbReference type="EC" id="6.3.4.15" evidence="3"/>
<dbReference type="GO" id="GO:0004077">
    <property type="term" value="F:biotin--[biotin carboxyl-carrier protein] ligase activity"/>
    <property type="evidence" value="ECO:0007669"/>
    <property type="project" value="UniProtKB-EC"/>
</dbReference>